<dbReference type="OrthoDB" id="8062037at2759"/>
<keyword evidence="9" id="KW-0472">Membrane</keyword>
<dbReference type="AlphaFoldDB" id="A0A5J9VB28"/>
<feature type="transmembrane region" description="Helical" evidence="9">
    <location>
        <begin position="6"/>
        <end position="29"/>
    </location>
</feature>
<accession>A0A5J9VB28</accession>
<keyword evidence="9" id="KW-0812">Transmembrane</keyword>
<evidence type="ECO:0000256" key="8">
    <source>
        <dbReference type="SAM" id="MobiDB-lite"/>
    </source>
</evidence>
<dbReference type="InterPro" id="IPR013083">
    <property type="entry name" value="Znf_RING/FYVE/PHD"/>
</dbReference>
<comment type="caution">
    <text evidence="11">The sequence shown here is derived from an EMBL/GenBank/DDBJ whole genome shotgun (WGS) entry which is preliminary data.</text>
</comment>
<gene>
    <name evidence="11" type="ORF">EJB05_24941</name>
</gene>
<dbReference type="Proteomes" id="UP000324897">
    <property type="component" value="Chromosome 1"/>
</dbReference>
<dbReference type="GO" id="GO:0008270">
    <property type="term" value="F:zinc ion binding"/>
    <property type="evidence" value="ECO:0007669"/>
    <property type="project" value="UniProtKB-KW"/>
</dbReference>
<dbReference type="SUPFAM" id="SSF57850">
    <property type="entry name" value="RING/U-box"/>
    <property type="match status" value="1"/>
</dbReference>
<reference evidence="11 12" key="1">
    <citation type="journal article" date="2019" name="Sci. Rep.">
        <title>A high-quality genome of Eragrostis curvula grass provides insights into Poaceae evolution and supports new strategies to enhance forage quality.</title>
        <authorList>
            <person name="Carballo J."/>
            <person name="Santos B.A.C.M."/>
            <person name="Zappacosta D."/>
            <person name="Garbus I."/>
            <person name="Selva J.P."/>
            <person name="Gallo C.A."/>
            <person name="Diaz A."/>
            <person name="Albertini E."/>
            <person name="Caccamo M."/>
            <person name="Echenique V."/>
        </authorList>
    </citation>
    <scope>NUCLEOTIDE SEQUENCE [LARGE SCALE GENOMIC DNA]</scope>
    <source>
        <strain evidence="12">cv. Victoria</strain>
        <tissue evidence="11">Leaf</tissue>
    </source>
</reference>
<evidence type="ECO:0000256" key="6">
    <source>
        <dbReference type="ARBA" id="ARBA00024209"/>
    </source>
</evidence>
<feature type="domain" description="RING-type" evidence="10">
    <location>
        <begin position="157"/>
        <end position="198"/>
    </location>
</feature>
<dbReference type="GO" id="GO:0061630">
    <property type="term" value="F:ubiquitin protein ligase activity"/>
    <property type="evidence" value="ECO:0007669"/>
    <property type="project" value="UniProtKB-EC"/>
</dbReference>
<keyword evidence="12" id="KW-1185">Reference proteome</keyword>
<dbReference type="InterPro" id="IPR018957">
    <property type="entry name" value="Znf_C3HC4_RING-type"/>
</dbReference>
<dbReference type="Pfam" id="PF00097">
    <property type="entry name" value="zf-C3HC4"/>
    <property type="match status" value="1"/>
</dbReference>
<feature type="region of interest" description="Disordered" evidence="8">
    <location>
        <begin position="93"/>
        <end position="152"/>
    </location>
</feature>
<evidence type="ECO:0000313" key="12">
    <source>
        <dbReference type="Proteomes" id="UP000324897"/>
    </source>
</evidence>
<feature type="transmembrane region" description="Helical" evidence="9">
    <location>
        <begin position="41"/>
        <end position="62"/>
    </location>
</feature>
<dbReference type="PANTHER" id="PTHR14155:SF485">
    <property type="entry name" value="E3 UBIQUITIN-PROTEIN LIGASE ATL41"/>
    <property type="match status" value="1"/>
</dbReference>
<evidence type="ECO:0000256" key="4">
    <source>
        <dbReference type="ARBA" id="ARBA00022771"/>
    </source>
</evidence>
<dbReference type="InterPro" id="IPR001841">
    <property type="entry name" value="Znf_RING"/>
</dbReference>
<dbReference type="PROSITE" id="PS50089">
    <property type="entry name" value="ZF_RING_2"/>
    <property type="match status" value="1"/>
</dbReference>
<evidence type="ECO:0000256" key="5">
    <source>
        <dbReference type="ARBA" id="ARBA00022833"/>
    </source>
</evidence>
<evidence type="ECO:0000256" key="2">
    <source>
        <dbReference type="ARBA" id="ARBA00012483"/>
    </source>
</evidence>
<dbReference type="EC" id="2.3.2.27" evidence="2"/>
<keyword evidence="3" id="KW-0479">Metal-binding</keyword>
<feature type="non-terminal residue" evidence="11">
    <location>
        <position position="1"/>
    </location>
</feature>
<dbReference type="PANTHER" id="PTHR14155">
    <property type="entry name" value="RING FINGER DOMAIN-CONTAINING"/>
    <property type="match status" value="1"/>
</dbReference>
<dbReference type="Gene3D" id="3.30.40.10">
    <property type="entry name" value="Zinc/RING finger domain, C3HC4 (zinc finger)"/>
    <property type="match status" value="1"/>
</dbReference>
<comment type="similarity">
    <text evidence="6">Belongs to the RING-type zinc finger family. ATL subfamily.</text>
</comment>
<keyword evidence="9" id="KW-1133">Transmembrane helix</keyword>
<dbReference type="InterPro" id="IPR053238">
    <property type="entry name" value="RING-H2_zinc_finger"/>
</dbReference>
<protein>
    <recommendedName>
        <fullName evidence="2">RING-type E3 ubiquitin transferase</fullName>
        <ecNumber evidence="2">2.3.2.27</ecNumber>
    </recommendedName>
</protein>
<evidence type="ECO:0000313" key="11">
    <source>
        <dbReference type="EMBL" id="TVU33155.1"/>
    </source>
</evidence>
<comment type="catalytic activity">
    <reaction evidence="1">
        <text>S-ubiquitinyl-[E2 ubiquitin-conjugating enzyme]-L-cysteine + [acceptor protein]-L-lysine = [E2 ubiquitin-conjugating enzyme]-L-cysteine + N(6)-ubiquitinyl-[acceptor protein]-L-lysine.</text>
        <dbReference type="EC" id="2.3.2.27"/>
    </reaction>
</comment>
<evidence type="ECO:0000256" key="3">
    <source>
        <dbReference type="ARBA" id="ARBA00022723"/>
    </source>
</evidence>
<evidence type="ECO:0000259" key="10">
    <source>
        <dbReference type="PROSITE" id="PS50089"/>
    </source>
</evidence>
<organism evidence="11 12">
    <name type="scientific">Eragrostis curvula</name>
    <name type="common">weeping love grass</name>
    <dbReference type="NCBI Taxonomy" id="38414"/>
    <lineage>
        <taxon>Eukaryota</taxon>
        <taxon>Viridiplantae</taxon>
        <taxon>Streptophyta</taxon>
        <taxon>Embryophyta</taxon>
        <taxon>Tracheophyta</taxon>
        <taxon>Spermatophyta</taxon>
        <taxon>Magnoliopsida</taxon>
        <taxon>Liliopsida</taxon>
        <taxon>Poales</taxon>
        <taxon>Poaceae</taxon>
        <taxon>PACMAD clade</taxon>
        <taxon>Chloridoideae</taxon>
        <taxon>Eragrostideae</taxon>
        <taxon>Eragrostidinae</taxon>
        <taxon>Eragrostis</taxon>
    </lineage>
</organism>
<dbReference type="EMBL" id="RWGY01000011">
    <property type="protein sequence ID" value="TVU33155.1"/>
    <property type="molecule type" value="Genomic_DNA"/>
</dbReference>
<evidence type="ECO:0000256" key="1">
    <source>
        <dbReference type="ARBA" id="ARBA00000900"/>
    </source>
</evidence>
<sequence length="225" mass="24240">MGSFFRAIALAVAHAACVALPGALVYAIVRMASSSPQQHVLATAALSVALVFWVGTCSVYYVRVCAELVPWSALGRCLPCRRRGRQLPGAGAMPQYAVRRPGGHSGGGDVDALPREPPARLVGARVRDNDDDDDGIVPAHEQQRGPDDDGGGESTCCAICLGELENGKRLPACQHEFHAPCIDLWLHRHGHSTCPVCRCNAMASPRRCRSKWARLFACFSFRCCT</sequence>
<name>A0A5J9VB28_9POAL</name>
<keyword evidence="4 7" id="KW-0863">Zinc-finger</keyword>
<keyword evidence="5" id="KW-0862">Zinc</keyword>
<evidence type="ECO:0000256" key="9">
    <source>
        <dbReference type="SAM" id="Phobius"/>
    </source>
</evidence>
<evidence type="ECO:0000256" key="7">
    <source>
        <dbReference type="PROSITE-ProRule" id="PRU00175"/>
    </source>
</evidence>
<dbReference type="SMART" id="SM00184">
    <property type="entry name" value="RING"/>
    <property type="match status" value="1"/>
</dbReference>
<dbReference type="Gramene" id="TVU33155">
    <property type="protein sequence ID" value="TVU33155"/>
    <property type="gene ID" value="EJB05_24941"/>
</dbReference>
<proteinExistence type="inferred from homology"/>